<dbReference type="PANTHER" id="PTHR46796:SF6">
    <property type="entry name" value="ARAC SUBFAMILY"/>
    <property type="match status" value="1"/>
</dbReference>
<keyword evidence="1" id="KW-0805">Transcription regulation</keyword>
<dbReference type="PROSITE" id="PS01124">
    <property type="entry name" value="HTH_ARAC_FAMILY_2"/>
    <property type="match status" value="1"/>
</dbReference>
<evidence type="ECO:0000313" key="6">
    <source>
        <dbReference type="EMBL" id="OAM90880.1"/>
    </source>
</evidence>
<evidence type="ECO:0000256" key="4">
    <source>
        <dbReference type="ARBA" id="ARBA00023163"/>
    </source>
</evidence>
<dbReference type="SUPFAM" id="SSF51215">
    <property type="entry name" value="Regulatory protein AraC"/>
    <property type="match status" value="1"/>
</dbReference>
<dbReference type="InterPro" id="IPR020449">
    <property type="entry name" value="Tscrpt_reg_AraC-type_HTH"/>
</dbReference>
<dbReference type="Pfam" id="PF12833">
    <property type="entry name" value="HTH_18"/>
    <property type="match status" value="1"/>
</dbReference>
<dbReference type="AlphaFoldDB" id="A0A178ILZ3"/>
<dbReference type="InterPro" id="IPR018060">
    <property type="entry name" value="HTH_AraC"/>
</dbReference>
<dbReference type="EMBL" id="LRRQ01000045">
    <property type="protein sequence ID" value="OAM90880.1"/>
    <property type="molecule type" value="Genomic_DNA"/>
</dbReference>
<dbReference type="Gene3D" id="2.60.120.10">
    <property type="entry name" value="Jelly Rolls"/>
    <property type="match status" value="1"/>
</dbReference>
<dbReference type="GO" id="GO:0003700">
    <property type="term" value="F:DNA-binding transcription factor activity"/>
    <property type="evidence" value="ECO:0007669"/>
    <property type="project" value="InterPro"/>
</dbReference>
<keyword evidence="7" id="KW-1185">Reference proteome</keyword>
<proteinExistence type="predicted"/>
<keyword evidence="2" id="KW-0238">DNA-binding</keyword>
<dbReference type="InterPro" id="IPR003313">
    <property type="entry name" value="AraC-bd"/>
</dbReference>
<dbReference type="InterPro" id="IPR018062">
    <property type="entry name" value="HTH_AraC-typ_CS"/>
</dbReference>
<dbReference type="PANTHER" id="PTHR46796">
    <property type="entry name" value="HTH-TYPE TRANSCRIPTIONAL ACTIVATOR RHAS-RELATED"/>
    <property type="match status" value="1"/>
</dbReference>
<dbReference type="InterPro" id="IPR014710">
    <property type="entry name" value="RmlC-like_jellyroll"/>
</dbReference>
<keyword evidence="4" id="KW-0804">Transcription</keyword>
<accession>A0A178ILZ3</accession>
<feature type="domain" description="HTH araC/xylS-type" evidence="5">
    <location>
        <begin position="236"/>
        <end position="311"/>
    </location>
</feature>
<protein>
    <submittedName>
        <fullName evidence="6">AraC family transcriptional regulator</fullName>
    </submittedName>
</protein>
<dbReference type="Gene3D" id="1.10.10.60">
    <property type="entry name" value="Homeodomain-like"/>
    <property type="match status" value="2"/>
</dbReference>
<evidence type="ECO:0000256" key="1">
    <source>
        <dbReference type="ARBA" id="ARBA00023015"/>
    </source>
</evidence>
<evidence type="ECO:0000256" key="3">
    <source>
        <dbReference type="ARBA" id="ARBA00023159"/>
    </source>
</evidence>
<name>A0A178ILZ3_9BACT</name>
<dbReference type="PROSITE" id="PS00041">
    <property type="entry name" value="HTH_ARAC_FAMILY_1"/>
    <property type="match status" value="1"/>
</dbReference>
<evidence type="ECO:0000313" key="7">
    <source>
        <dbReference type="Proteomes" id="UP000078486"/>
    </source>
</evidence>
<dbReference type="RefSeq" id="WP_068769264.1">
    <property type="nucleotide sequence ID" value="NZ_CP109796.1"/>
</dbReference>
<reference evidence="6 7" key="1">
    <citation type="submission" date="2016-01" db="EMBL/GenBank/DDBJ databases">
        <title>High potential of lignocellulose degradation of a new Verrucomicrobia species.</title>
        <authorList>
            <person name="Wang Y."/>
            <person name="Shi Y."/>
            <person name="Qiu Z."/>
            <person name="Liu S."/>
            <person name="Yang H."/>
        </authorList>
    </citation>
    <scope>NUCLEOTIDE SEQUENCE [LARGE SCALE GENOMIC DNA]</scope>
    <source>
        <strain evidence="6 7">TSB47</strain>
    </source>
</reference>
<dbReference type="InterPro" id="IPR037923">
    <property type="entry name" value="HTH-like"/>
</dbReference>
<dbReference type="SMART" id="SM00342">
    <property type="entry name" value="HTH_ARAC"/>
    <property type="match status" value="1"/>
</dbReference>
<dbReference type="SUPFAM" id="SSF46689">
    <property type="entry name" value="Homeodomain-like"/>
    <property type="match status" value="1"/>
</dbReference>
<dbReference type="InterPro" id="IPR050204">
    <property type="entry name" value="AraC_XylS_family_regulators"/>
</dbReference>
<dbReference type="Proteomes" id="UP000078486">
    <property type="component" value="Unassembled WGS sequence"/>
</dbReference>
<gene>
    <name evidence="6" type="ORF">AW736_05795</name>
</gene>
<dbReference type="InterPro" id="IPR009057">
    <property type="entry name" value="Homeodomain-like_sf"/>
</dbReference>
<keyword evidence="3" id="KW-0010">Activator</keyword>
<evidence type="ECO:0000259" key="5">
    <source>
        <dbReference type="PROSITE" id="PS01124"/>
    </source>
</evidence>
<dbReference type="PRINTS" id="PR00032">
    <property type="entry name" value="HTHARAC"/>
</dbReference>
<evidence type="ECO:0000256" key="2">
    <source>
        <dbReference type="ARBA" id="ARBA00023125"/>
    </source>
</evidence>
<sequence>MTTWLNRVAPQLSMLWRGRWKAGDVEPARSLYDHEMVLVTEGSCLMRIGKREREVRAGEYIIIPPDTVHVTTTGADGVYRWCVHFDWIPASRKGPHRYCCYYPKRPSPAKICRAPSFVPTAFFEGCWQAGGPVLGLLETLFHRWQTGRQFEQTLCRATFLELLVCLLWPRQKTRVPYRKTQTKEGSAMDLAWAVKDLLDGDSFAVAPARDGTHSTSAKAQCATKDKNSVQVKLASLGFSYPYLCRRFREKFGVTPVEYKTARRLEYAKALLSNRKLPVAEIAEAAGFRDQGYFTRRFRRQNGMTPSAFRREHASIPPPVP</sequence>
<comment type="caution">
    <text evidence="6">The sequence shown here is derived from an EMBL/GenBank/DDBJ whole genome shotgun (WGS) entry which is preliminary data.</text>
</comment>
<organism evidence="6 7">
    <name type="scientific">Termitidicoccus mucosus</name>
    <dbReference type="NCBI Taxonomy" id="1184151"/>
    <lineage>
        <taxon>Bacteria</taxon>
        <taxon>Pseudomonadati</taxon>
        <taxon>Verrucomicrobiota</taxon>
        <taxon>Opitutia</taxon>
        <taxon>Opitutales</taxon>
        <taxon>Opitutaceae</taxon>
        <taxon>Termitidicoccus</taxon>
    </lineage>
</organism>
<dbReference type="Pfam" id="PF02311">
    <property type="entry name" value="AraC_binding"/>
    <property type="match status" value="1"/>
</dbReference>
<dbReference type="STRING" id="1184151.AW736_05795"/>
<dbReference type="GO" id="GO:0043565">
    <property type="term" value="F:sequence-specific DNA binding"/>
    <property type="evidence" value="ECO:0007669"/>
    <property type="project" value="InterPro"/>
</dbReference>
<dbReference type="OrthoDB" id="9816335at2"/>